<gene>
    <name evidence="1" type="ordered locus">Fnod_1069</name>
</gene>
<dbReference type="STRING" id="381764.Fnod_1069"/>
<reference evidence="1 2" key="1">
    <citation type="submission" date="2007-07" db="EMBL/GenBank/DDBJ databases">
        <title>Complete sequence of Fervidobacterium nodosum Rt17-B1.</title>
        <authorList>
            <consortium name="US DOE Joint Genome Institute"/>
            <person name="Copeland A."/>
            <person name="Lucas S."/>
            <person name="Lapidus A."/>
            <person name="Barry K."/>
            <person name="Glavina del Rio T."/>
            <person name="Dalin E."/>
            <person name="Tice H."/>
            <person name="Pitluck S."/>
            <person name="Saunders E."/>
            <person name="Brettin T."/>
            <person name="Bruce D."/>
            <person name="Detter J.C."/>
            <person name="Han C."/>
            <person name="Schmutz J."/>
            <person name="Larimer F."/>
            <person name="Land M."/>
            <person name="Hauser L."/>
            <person name="Kyrpides N."/>
            <person name="Mikhailova N."/>
            <person name="Nelson K."/>
            <person name="Gogarten J.P."/>
            <person name="Noll K."/>
            <person name="Richardson P."/>
        </authorList>
    </citation>
    <scope>NUCLEOTIDE SEQUENCE [LARGE SCALE GENOMIC DNA]</scope>
    <source>
        <strain evidence="2">ATCC 35602 / DSM 5306 / Rt17-B1</strain>
    </source>
</reference>
<keyword evidence="2" id="KW-1185">Reference proteome</keyword>
<proteinExistence type="predicted"/>
<dbReference type="Proteomes" id="UP000002415">
    <property type="component" value="Chromosome"/>
</dbReference>
<organism evidence="1 2">
    <name type="scientific">Fervidobacterium nodosum (strain ATCC 35602 / DSM 5306 / Rt17-B1)</name>
    <dbReference type="NCBI Taxonomy" id="381764"/>
    <lineage>
        <taxon>Bacteria</taxon>
        <taxon>Thermotogati</taxon>
        <taxon>Thermotogota</taxon>
        <taxon>Thermotogae</taxon>
        <taxon>Thermotogales</taxon>
        <taxon>Fervidobacteriaceae</taxon>
        <taxon>Fervidobacterium</taxon>
    </lineage>
</organism>
<dbReference type="PROSITE" id="PS51257">
    <property type="entry name" value="PROKAR_LIPOPROTEIN"/>
    <property type="match status" value="1"/>
</dbReference>
<dbReference type="Gene3D" id="2.60.40.10">
    <property type="entry name" value="Immunoglobulins"/>
    <property type="match status" value="1"/>
</dbReference>
<protein>
    <recommendedName>
        <fullName evidence="3">Carboxypeptidase regulatory-like domain-containing protein</fullName>
    </recommendedName>
</protein>
<dbReference type="AlphaFoldDB" id="A7HLY4"/>
<dbReference type="InterPro" id="IPR013783">
    <property type="entry name" value="Ig-like_fold"/>
</dbReference>
<sequence>MSKMNRNYRKFFLIIILIITIFLSSCVNFKNSENYIKLVISEYSSGPAVEGANVKIYCGNTLLEEVTTNKEGIVTFSKTIQIGKPYTIVISKPFHAKTVIDIERLQSSLTINTTLRKANFVENMENKMNIVYSIYDSEQKKIKYTPSQEGIYTIFSTSSIFIEAQATSSDISISHMYAKIGTPPGAEFLTSPRLYSESSRLSGNIETTGFYGKTYLFIDCYDVNDNRYEKIIPIYFSDSVNLKLKPYIVEPQKPAIYAYTIRSETKYYNFSQNLEKLGSLDVGLNTYIKVNWKKWEESTQNLITDKPYGYAIYRSYDGKNFEKIAVVSDRENSYIDTSPTNRFGKRVWYAVASVYKFLEGARNIVGSVVLLPSFKITNVKPYDGETNVSVTPEFSWKFEGLEDFEGIKYKYEIWLYDWTVNKKHYYYPVDSSNNRIIFETKNPEIKVKFEDYIWQDLDEGKLQSNKPYEWAPELLAAVLEDDKNNSIAVSIVCDYNGIISPVLIPPEKYYLFITGN</sequence>
<evidence type="ECO:0000313" key="2">
    <source>
        <dbReference type="Proteomes" id="UP000002415"/>
    </source>
</evidence>
<accession>A7HLY4</accession>
<name>A7HLY4_FERNB</name>
<dbReference type="KEGG" id="fno:Fnod_1069"/>
<dbReference type="EMBL" id="CP000771">
    <property type="protein sequence ID" value="ABS60917.1"/>
    <property type="molecule type" value="Genomic_DNA"/>
</dbReference>
<evidence type="ECO:0000313" key="1">
    <source>
        <dbReference type="EMBL" id="ABS60917.1"/>
    </source>
</evidence>
<dbReference type="OrthoDB" id="48841at2"/>
<dbReference type="eggNOG" id="ENOG50338R8">
    <property type="taxonomic scope" value="Bacteria"/>
</dbReference>
<evidence type="ECO:0008006" key="3">
    <source>
        <dbReference type="Google" id="ProtNLM"/>
    </source>
</evidence>
<dbReference type="RefSeq" id="WP_011994231.1">
    <property type="nucleotide sequence ID" value="NC_009718.1"/>
</dbReference>
<dbReference type="HOGENOM" id="CLU_501452_0_0_0"/>
<reference evidence="1 2" key="2">
    <citation type="journal article" date="2009" name="Proc. Natl. Acad. Sci. U.S.A.">
        <title>On the chimeric nature, thermophilic origin, and phylogenetic placement of the Thermotogales.</title>
        <authorList>
            <person name="Zhaxybayeva O."/>
            <person name="Swithers K.S."/>
            <person name="Lapierre P."/>
            <person name="Fournier G.P."/>
            <person name="Bickhart D.M."/>
            <person name="DeBoy R.T."/>
            <person name="Nelson K.E."/>
            <person name="Nesbo C.L."/>
            <person name="Doolittle W.F."/>
            <person name="Gogarten J.P."/>
            <person name="Noll K.M."/>
        </authorList>
    </citation>
    <scope>NUCLEOTIDE SEQUENCE [LARGE SCALE GENOMIC DNA]</scope>
    <source>
        <strain evidence="2">ATCC 35602 / DSM 5306 / Rt17-B1</strain>
    </source>
</reference>